<evidence type="ECO:0000256" key="1">
    <source>
        <dbReference type="SAM" id="Coils"/>
    </source>
</evidence>
<protein>
    <submittedName>
        <fullName evidence="3">Uncharacterized protein</fullName>
    </submittedName>
</protein>
<dbReference type="RefSeq" id="WP_093168925.1">
    <property type="nucleotide sequence ID" value="NZ_FNCN01000004.1"/>
</dbReference>
<sequence>MGLSKQVTFAVGCAVVLAAVIPGSAGYLSGRLEALERAERDLRALEAQLTADQKALRGQLSRQARGTRSVSSLRDTKPRCPIRTEPRADSVDQGNQSDQSDRVDMVKTPPLARERNPRAAELTEITTRERETEGRPLAAADRRTPAVDEKPQDHPDQPLDESPEAVASATPQPSPVHQPSAQPPTGGVSVEFYDGAGPGDALYDPRDG</sequence>
<keyword evidence="1" id="KW-0175">Coiled coil</keyword>
<evidence type="ECO:0000313" key="3">
    <source>
        <dbReference type="EMBL" id="SDG43027.1"/>
    </source>
</evidence>
<organism evidence="3 4">
    <name type="scientific">Sinosporangium album</name>
    <dbReference type="NCBI Taxonomy" id="504805"/>
    <lineage>
        <taxon>Bacteria</taxon>
        <taxon>Bacillati</taxon>
        <taxon>Actinomycetota</taxon>
        <taxon>Actinomycetes</taxon>
        <taxon>Streptosporangiales</taxon>
        <taxon>Streptosporangiaceae</taxon>
        <taxon>Sinosporangium</taxon>
    </lineage>
</organism>
<feature type="compositionally biased region" description="Polar residues" evidence="2">
    <location>
        <begin position="60"/>
        <end position="73"/>
    </location>
</feature>
<dbReference type="Proteomes" id="UP000198923">
    <property type="component" value="Unassembled WGS sequence"/>
</dbReference>
<feature type="coiled-coil region" evidence="1">
    <location>
        <begin position="28"/>
        <end position="55"/>
    </location>
</feature>
<keyword evidence="4" id="KW-1185">Reference proteome</keyword>
<evidence type="ECO:0000256" key="2">
    <source>
        <dbReference type="SAM" id="MobiDB-lite"/>
    </source>
</evidence>
<feature type="compositionally biased region" description="Polar residues" evidence="2">
    <location>
        <begin position="169"/>
        <end position="180"/>
    </location>
</feature>
<feature type="region of interest" description="Disordered" evidence="2">
    <location>
        <begin position="58"/>
        <end position="208"/>
    </location>
</feature>
<dbReference type="AlphaFoldDB" id="A0A1G7U6H3"/>
<name>A0A1G7U6H3_9ACTN</name>
<gene>
    <name evidence="3" type="ORF">SAMN05421505_104119</name>
</gene>
<feature type="compositionally biased region" description="Basic and acidic residues" evidence="2">
    <location>
        <begin position="74"/>
        <end position="90"/>
    </location>
</feature>
<proteinExistence type="predicted"/>
<feature type="compositionally biased region" description="Basic and acidic residues" evidence="2">
    <location>
        <begin position="126"/>
        <end position="157"/>
    </location>
</feature>
<evidence type="ECO:0000313" key="4">
    <source>
        <dbReference type="Proteomes" id="UP000198923"/>
    </source>
</evidence>
<dbReference type="EMBL" id="FNCN01000004">
    <property type="protein sequence ID" value="SDG43027.1"/>
    <property type="molecule type" value="Genomic_DNA"/>
</dbReference>
<accession>A0A1G7U6H3</accession>
<dbReference type="OrthoDB" id="3542673at2"/>
<reference evidence="3 4" key="1">
    <citation type="submission" date="2016-10" db="EMBL/GenBank/DDBJ databases">
        <authorList>
            <person name="de Groot N.N."/>
        </authorList>
    </citation>
    <scope>NUCLEOTIDE SEQUENCE [LARGE SCALE GENOMIC DNA]</scope>
    <source>
        <strain evidence="3 4">CPCC 201354</strain>
    </source>
</reference>